<evidence type="ECO:0000313" key="3">
    <source>
        <dbReference type="Proteomes" id="UP000095283"/>
    </source>
</evidence>
<dbReference type="CDD" id="cd04508">
    <property type="entry name" value="Tudor_SF"/>
    <property type="match status" value="1"/>
</dbReference>
<accession>A0A1I7XU45</accession>
<dbReference type="Gene3D" id="2.30.30.140">
    <property type="match status" value="1"/>
</dbReference>
<evidence type="ECO:0000256" key="1">
    <source>
        <dbReference type="SAM" id="MobiDB-lite"/>
    </source>
</evidence>
<keyword evidence="2" id="KW-0812">Transmembrane</keyword>
<feature type="region of interest" description="Disordered" evidence="1">
    <location>
        <begin position="190"/>
        <end position="209"/>
    </location>
</feature>
<keyword evidence="2" id="KW-1133">Transmembrane helix</keyword>
<keyword evidence="2" id="KW-0472">Membrane</keyword>
<organism evidence="3 4">
    <name type="scientific">Heterorhabditis bacteriophora</name>
    <name type="common">Entomopathogenic nematode worm</name>
    <dbReference type="NCBI Taxonomy" id="37862"/>
    <lineage>
        <taxon>Eukaryota</taxon>
        <taxon>Metazoa</taxon>
        <taxon>Ecdysozoa</taxon>
        <taxon>Nematoda</taxon>
        <taxon>Chromadorea</taxon>
        <taxon>Rhabditida</taxon>
        <taxon>Rhabditina</taxon>
        <taxon>Rhabditomorpha</taxon>
        <taxon>Strongyloidea</taxon>
        <taxon>Heterorhabditidae</taxon>
        <taxon>Heterorhabditis</taxon>
    </lineage>
</organism>
<dbReference type="AlphaFoldDB" id="A0A1I7XU45"/>
<sequence length="500" mass="55920">MSEQEAYPEISKSESSSIMVRWFIYYHFYILYYYLFITVFLVLFTLKTRYYHERCVTMALDENFFRSSLENVDCGGALSEESKNLSREDDRNRQKGAHTESCDQSKFECVELDMIESKKNEDLIERGDEQRENEEAHQCSEHGDAEAGNAIMISAEDLAAAGLDIDNLSELTEEQLNTLMAIADQRNKNGDDHIDEQLEGKNRQDSGHGHNYIDMSVAVPSTTNDSITMVITDDGSLKLTDASGQVFFLADMSIDVNNLTDDSIQQIVHMAMPAINIGKSLPTRSKSEAEQSAEIAIYDHGININDVPQSSSNGSNQYKSSSIPELVSTSQLIGERVEVRRQGKSMLATVRYVRSGGSCKVQFDDGHFEWITEDNITLRGPRRTDHSSYHGIGIHSGEPRVVQAPAVASLKRPGAGSVPLLSKRAYPEPNFCCPICDRKVGTPLLPFKFIVICYSQVYQEEPAYIVIRLPACDSCTREKIIVLDEPHSNNVPIPPNSNTD</sequence>
<feature type="transmembrane region" description="Helical" evidence="2">
    <location>
        <begin position="23"/>
        <end position="44"/>
    </location>
</feature>
<reference evidence="4" key="1">
    <citation type="submission" date="2016-11" db="UniProtKB">
        <authorList>
            <consortium name="WormBaseParasite"/>
        </authorList>
    </citation>
    <scope>IDENTIFICATION</scope>
</reference>
<evidence type="ECO:0000256" key="2">
    <source>
        <dbReference type="SAM" id="Phobius"/>
    </source>
</evidence>
<protein>
    <submittedName>
        <fullName evidence="4">LITAF domain-containing protein</fullName>
    </submittedName>
</protein>
<name>A0A1I7XU45_HETBA</name>
<proteinExistence type="predicted"/>
<dbReference type="WBParaSite" id="Hba_21013">
    <property type="protein sequence ID" value="Hba_21013"/>
    <property type="gene ID" value="Hba_21013"/>
</dbReference>
<evidence type="ECO:0000313" key="4">
    <source>
        <dbReference type="WBParaSite" id="Hba_21013"/>
    </source>
</evidence>
<dbReference type="Proteomes" id="UP000095283">
    <property type="component" value="Unplaced"/>
</dbReference>
<feature type="region of interest" description="Disordered" evidence="1">
    <location>
        <begin position="80"/>
        <end position="99"/>
    </location>
</feature>
<keyword evidence="3" id="KW-1185">Reference proteome</keyword>
<feature type="compositionally biased region" description="Basic and acidic residues" evidence="1">
    <location>
        <begin position="190"/>
        <end position="208"/>
    </location>
</feature>